<comment type="cofactor">
    <cofactor evidence="1 4">
        <name>pyridoxal 5'-phosphate</name>
        <dbReference type="ChEBI" id="CHEBI:597326"/>
    </cofactor>
</comment>
<keyword evidence="6" id="KW-0032">Aminotransferase</keyword>
<feature type="modified residue" description="N6-(pyridoxal phosphate)lysine" evidence="4">
    <location>
        <position position="172"/>
    </location>
</feature>
<proteinExistence type="inferred from homology"/>
<sequence length="377" mass="38593">MTQFAAEDLLDPPAYPNVGYAVLADRIGAVMRSFDDVVFVQAEAVVALEAVAASLAKPGLAVLNVVTSLYGEYFATWLRRGGAVVEDVVAGLGRPVEFAAFQAALDAMEKVDVVVLVHGEAANGVLNPLPEIAASAKARGALLVVDAVASIGAHEFEVQTLGIDIAVIGPQKGLGGPAGLSAISVSEAAWAKIAEEPALRLSTLSLLDLKEKWLDVGADALPGTPAPLEFWALNAALDRIDAEEDGVETVVERHQLAAKATRAGIRALGITPWIEDDAAASALVTAAPIPAGIEAQALVAAASEFEGSAISPGVGGVEALLVRLNHTALRAAYRPVLANVVAYGQALASLGHAVDLDAAIEAVAKAYQDAEPAGSAE</sequence>
<dbReference type="InterPro" id="IPR000192">
    <property type="entry name" value="Aminotrans_V_dom"/>
</dbReference>
<dbReference type="InterPro" id="IPR015424">
    <property type="entry name" value="PyrdxlP-dep_Trfase"/>
</dbReference>
<protein>
    <submittedName>
        <fullName evidence="6">Aminotransferase class V-fold PLP-dependent enzyme</fullName>
    </submittedName>
</protein>
<feature type="domain" description="Aminotransferase class V" evidence="5">
    <location>
        <begin position="33"/>
        <end position="325"/>
    </location>
</feature>
<comment type="caution">
    <text evidence="6">The sequence shown here is derived from an EMBL/GenBank/DDBJ whole genome shotgun (WGS) entry which is preliminary data.</text>
</comment>
<gene>
    <name evidence="6" type="ORF">OSH07_22755</name>
</gene>
<evidence type="ECO:0000256" key="4">
    <source>
        <dbReference type="PIRSR" id="PIRSR000524-50"/>
    </source>
</evidence>
<keyword evidence="7" id="KW-1185">Reference proteome</keyword>
<evidence type="ECO:0000256" key="3">
    <source>
        <dbReference type="ARBA" id="ARBA00022898"/>
    </source>
</evidence>
<evidence type="ECO:0000313" key="7">
    <source>
        <dbReference type="Proteomes" id="UP001144805"/>
    </source>
</evidence>
<dbReference type="Pfam" id="PF00266">
    <property type="entry name" value="Aminotran_5"/>
    <property type="match status" value="1"/>
</dbReference>
<keyword evidence="6" id="KW-0808">Transferase</keyword>
<comment type="similarity">
    <text evidence="2">Belongs to the class-V pyridoxal-phosphate-dependent aminotransferase family.</text>
</comment>
<dbReference type="Gene3D" id="3.40.640.10">
    <property type="entry name" value="Type I PLP-dependent aspartate aminotransferase-like (Major domain)"/>
    <property type="match status" value="1"/>
</dbReference>
<evidence type="ECO:0000259" key="5">
    <source>
        <dbReference type="Pfam" id="PF00266"/>
    </source>
</evidence>
<dbReference type="Gene3D" id="3.90.1150.10">
    <property type="entry name" value="Aspartate Aminotransferase, domain 1"/>
    <property type="match status" value="1"/>
</dbReference>
<dbReference type="PANTHER" id="PTHR21152">
    <property type="entry name" value="AMINOTRANSFERASE CLASS V"/>
    <property type="match status" value="1"/>
</dbReference>
<dbReference type="RefSeq" id="WP_266341003.1">
    <property type="nucleotide sequence ID" value="NZ_JAPKNK010000014.1"/>
</dbReference>
<evidence type="ECO:0000313" key="6">
    <source>
        <dbReference type="EMBL" id="MCX5572040.1"/>
    </source>
</evidence>
<dbReference type="PIRSF" id="PIRSF000524">
    <property type="entry name" value="SPT"/>
    <property type="match status" value="1"/>
</dbReference>
<dbReference type="EMBL" id="JAPKNK010000014">
    <property type="protein sequence ID" value="MCX5572040.1"/>
    <property type="molecule type" value="Genomic_DNA"/>
</dbReference>
<dbReference type="InterPro" id="IPR015422">
    <property type="entry name" value="PyrdxlP-dep_Trfase_small"/>
</dbReference>
<keyword evidence="3 4" id="KW-0663">Pyridoxal phosphate</keyword>
<accession>A0A9X3E5A3</accession>
<dbReference type="Proteomes" id="UP001144805">
    <property type="component" value="Unassembled WGS sequence"/>
</dbReference>
<dbReference type="GO" id="GO:0019265">
    <property type="term" value="P:glycine biosynthetic process, by transamination of glyoxylate"/>
    <property type="evidence" value="ECO:0007669"/>
    <property type="project" value="TreeGrafter"/>
</dbReference>
<dbReference type="InterPro" id="IPR015421">
    <property type="entry name" value="PyrdxlP-dep_Trfase_major"/>
</dbReference>
<dbReference type="AlphaFoldDB" id="A0A9X3E5A3"/>
<reference evidence="6" key="1">
    <citation type="submission" date="2022-11" db="EMBL/GenBank/DDBJ databases">
        <title>Biodiversity and phylogenetic relationships of bacteria.</title>
        <authorList>
            <person name="Machado R.A.R."/>
            <person name="Bhat A."/>
            <person name="Loulou A."/>
            <person name="Kallel S."/>
        </authorList>
    </citation>
    <scope>NUCLEOTIDE SEQUENCE</scope>
    <source>
        <strain evidence="6">K-TC2</strain>
    </source>
</reference>
<name>A0A9X3E5A3_9HYPH</name>
<dbReference type="GO" id="GO:0008453">
    <property type="term" value="F:alanine-glyoxylate transaminase activity"/>
    <property type="evidence" value="ECO:0007669"/>
    <property type="project" value="TreeGrafter"/>
</dbReference>
<evidence type="ECO:0000256" key="1">
    <source>
        <dbReference type="ARBA" id="ARBA00001933"/>
    </source>
</evidence>
<dbReference type="SUPFAM" id="SSF53383">
    <property type="entry name" value="PLP-dependent transferases"/>
    <property type="match status" value="1"/>
</dbReference>
<evidence type="ECO:0000256" key="2">
    <source>
        <dbReference type="ARBA" id="ARBA00009236"/>
    </source>
</evidence>
<dbReference type="InterPro" id="IPR024169">
    <property type="entry name" value="SP_NH2Trfase/AEP_transaminase"/>
</dbReference>
<dbReference type="GO" id="GO:0004760">
    <property type="term" value="F:L-serine-pyruvate transaminase activity"/>
    <property type="evidence" value="ECO:0007669"/>
    <property type="project" value="TreeGrafter"/>
</dbReference>
<organism evidence="6 7">
    <name type="scientific">Kaistia nematophila</name>
    <dbReference type="NCBI Taxonomy" id="2994654"/>
    <lineage>
        <taxon>Bacteria</taxon>
        <taxon>Pseudomonadati</taxon>
        <taxon>Pseudomonadota</taxon>
        <taxon>Alphaproteobacteria</taxon>
        <taxon>Hyphomicrobiales</taxon>
        <taxon>Kaistiaceae</taxon>
        <taxon>Kaistia</taxon>
    </lineage>
</organism>
<dbReference type="PANTHER" id="PTHR21152:SF40">
    <property type="entry name" value="ALANINE--GLYOXYLATE AMINOTRANSFERASE"/>
    <property type="match status" value="1"/>
</dbReference>